<reference evidence="7" key="2">
    <citation type="submission" date="2015-10" db="EMBL/GenBank/DDBJ databases">
        <authorList>
            <person name="Gilbert D.G."/>
        </authorList>
    </citation>
    <scope>NUCLEOTIDE SEQUENCE</scope>
    <source>
        <strain evidence="7">GO-13</strain>
    </source>
</reference>
<dbReference type="Proteomes" id="UP001341297">
    <property type="component" value="Unassembled WGS sequence"/>
</dbReference>
<keyword evidence="2" id="KW-0597">Phosphoprotein</keyword>
<keyword evidence="5" id="KW-0598">Phosphotransferase system</keyword>
<evidence type="ECO:0000256" key="5">
    <source>
        <dbReference type="ARBA" id="ARBA00022683"/>
    </source>
</evidence>
<name>A0A0T6BRW1_9BACI</name>
<dbReference type="EC" id="2.7.1.202" evidence="8"/>
<protein>
    <submittedName>
        <fullName evidence="8">Fructose PTS transporter subunit IIA</fullName>
        <ecNumber evidence="8">2.7.1.202</ecNumber>
    </submittedName>
    <submittedName>
        <fullName evidence="7">PTS fructose transporter subunit IIA</fullName>
    </submittedName>
</protein>
<organism evidence="7 9">
    <name type="scientific">Bacillus glycinifermentans</name>
    <dbReference type="NCBI Taxonomy" id="1664069"/>
    <lineage>
        <taxon>Bacteria</taxon>
        <taxon>Bacillati</taxon>
        <taxon>Bacillota</taxon>
        <taxon>Bacilli</taxon>
        <taxon>Bacillales</taxon>
        <taxon>Bacillaceae</taxon>
        <taxon>Bacillus</taxon>
    </lineage>
</organism>
<dbReference type="NCBIfam" id="TIGR00848">
    <property type="entry name" value="fruA"/>
    <property type="match status" value="1"/>
</dbReference>
<dbReference type="InterPro" id="IPR004715">
    <property type="entry name" value="PTS_IIA_fruc"/>
</dbReference>
<dbReference type="Gene3D" id="3.40.930.10">
    <property type="entry name" value="Mannitol-specific EII, Chain A"/>
    <property type="match status" value="1"/>
</dbReference>
<accession>A0A0T6BRW1</accession>
<evidence type="ECO:0000313" key="8">
    <source>
        <dbReference type="EMBL" id="MEC0485918.1"/>
    </source>
</evidence>
<dbReference type="AlphaFoldDB" id="A0A0T6BRW1"/>
<evidence type="ECO:0000313" key="7">
    <source>
        <dbReference type="EMBL" id="KRT94385.1"/>
    </source>
</evidence>
<feature type="domain" description="PTS EIIA type-2" evidence="6">
    <location>
        <begin position="5"/>
        <end position="150"/>
    </location>
</feature>
<dbReference type="PANTHER" id="PTHR47738:SF1">
    <property type="entry name" value="NITROGEN REGULATORY PROTEIN"/>
    <property type="match status" value="1"/>
</dbReference>
<dbReference type="EMBL" id="JARRTL010000011">
    <property type="protein sequence ID" value="MEC0485918.1"/>
    <property type="molecule type" value="Genomic_DNA"/>
</dbReference>
<dbReference type="GO" id="GO:0030295">
    <property type="term" value="F:protein kinase activator activity"/>
    <property type="evidence" value="ECO:0007669"/>
    <property type="project" value="TreeGrafter"/>
</dbReference>
<dbReference type="Pfam" id="PF00359">
    <property type="entry name" value="PTS_EIIA_2"/>
    <property type="match status" value="1"/>
</dbReference>
<dbReference type="InterPro" id="IPR016152">
    <property type="entry name" value="PTrfase/Anion_transptr"/>
</dbReference>
<dbReference type="PANTHER" id="PTHR47738">
    <property type="entry name" value="PTS SYSTEM FRUCTOSE-LIKE EIIA COMPONENT-RELATED"/>
    <property type="match status" value="1"/>
</dbReference>
<dbReference type="InterPro" id="IPR051541">
    <property type="entry name" value="PTS_SugarTrans_NitroReg"/>
</dbReference>
<proteinExistence type="predicted"/>
<reference evidence="7 9" key="1">
    <citation type="journal article" date="2015" name="Int. J. Syst. Evol. Microbiol.">
        <title>Bacillus glycinifermentans sp. nov., isolated from fermented soybean paste.</title>
        <authorList>
            <person name="Kim S.J."/>
            <person name="Dunlap C.A."/>
            <person name="Kwon S.W."/>
            <person name="Rooney A.P."/>
        </authorList>
    </citation>
    <scope>NUCLEOTIDE SEQUENCE [LARGE SCALE GENOMIC DNA]</scope>
    <source>
        <strain evidence="7 9">GO-13</strain>
    </source>
</reference>
<evidence type="ECO:0000313" key="10">
    <source>
        <dbReference type="Proteomes" id="UP001341297"/>
    </source>
</evidence>
<evidence type="ECO:0000259" key="6">
    <source>
        <dbReference type="PROSITE" id="PS51094"/>
    </source>
</evidence>
<sequence>MSTAVFLKKEHIYLHEALSSQAEAFDRLAQIAFESGVAATKQAVLNGLSKREAESTTGFIDGFAIPHAKLEDITEPAVLIIKNETGIEWNSLDGSPVTFIIALFIPDAEANSTHLNLLSSLSRMLVHEDVRKLLLKAESSEDIQHTIASYLS</sequence>
<evidence type="ECO:0000256" key="2">
    <source>
        <dbReference type="ARBA" id="ARBA00022553"/>
    </source>
</evidence>
<dbReference type="OrthoDB" id="95460at2"/>
<evidence type="ECO:0000256" key="3">
    <source>
        <dbReference type="ARBA" id="ARBA00022597"/>
    </source>
</evidence>
<dbReference type="RefSeq" id="WP_048353290.1">
    <property type="nucleotide sequence ID" value="NZ_JAQCPU010000003.1"/>
</dbReference>
<dbReference type="SUPFAM" id="SSF55804">
    <property type="entry name" value="Phoshotransferase/anion transport protein"/>
    <property type="match status" value="1"/>
</dbReference>
<keyword evidence="1" id="KW-0813">Transport</keyword>
<gene>
    <name evidence="7" type="ORF">AB447_203610</name>
    <name evidence="8" type="ORF">P8828_13920</name>
</gene>
<evidence type="ECO:0000313" key="9">
    <source>
        <dbReference type="Proteomes" id="UP000036168"/>
    </source>
</evidence>
<keyword evidence="10" id="KW-1185">Reference proteome</keyword>
<dbReference type="GO" id="GO:0009401">
    <property type="term" value="P:phosphoenolpyruvate-dependent sugar phosphotransferase system"/>
    <property type="evidence" value="ECO:0007669"/>
    <property type="project" value="UniProtKB-KW"/>
</dbReference>
<dbReference type="PROSITE" id="PS51094">
    <property type="entry name" value="PTS_EIIA_TYPE_2"/>
    <property type="match status" value="1"/>
</dbReference>
<dbReference type="GO" id="GO:0008982">
    <property type="term" value="F:protein-N(PI)-phosphohistidine-sugar phosphotransferase activity"/>
    <property type="evidence" value="ECO:0007669"/>
    <property type="project" value="InterPro"/>
</dbReference>
<dbReference type="STRING" id="1664069.BGLY_3941"/>
<keyword evidence="3" id="KW-0762">Sugar transport</keyword>
<reference evidence="8 10" key="3">
    <citation type="submission" date="2023-03" db="EMBL/GenBank/DDBJ databases">
        <title>Agriculturally important microbes genome sequencing.</title>
        <authorList>
            <person name="Dunlap C."/>
        </authorList>
    </citation>
    <scope>NUCLEOTIDE SEQUENCE [LARGE SCALE GENOMIC DNA]</scope>
    <source>
        <strain evidence="8 10">CBP-3203</strain>
    </source>
</reference>
<comment type="caution">
    <text evidence="7">The sequence shown here is derived from an EMBL/GenBank/DDBJ whole genome shotgun (WGS) entry which is preliminary data.</text>
</comment>
<dbReference type="GO" id="GO:0016020">
    <property type="term" value="C:membrane"/>
    <property type="evidence" value="ECO:0007669"/>
    <property type="project" value="InterPro"/>
</dbReference>
<dbReference type="InterPro" id="IPR002178">
    <property type="entry name" value="PTS_EIIA_type-2_dom"/>
</dbReference>
<dbReference type="CDD" id="cd00211">
    <property type="entry name" value="PTS_IIA_fru"/>
    <property type="match status" value="1"/>
</dbReference>
<evidence type="ECO:0000256" key="1">
    <source>
        <dbReference type="ARBA" id="ARBA00022448"/>
    </source>
</evidence>
<dbReference type="Proteomes" id="UP000036168">
    <property type="component" value="Unassembled WGS sequence"/>
</dbReference>
<evidence type="ECO:0000256" key="4">
    <source>
        <dbReference type="ARBA" id="ARBA00022679"/>
    </source>
</evidence>
<dbReference type="EMBL" id="LECW02000012">
    <property type="protein sequence ID" value="KRT94385.1"/>
    <property type="molecule type" value="Genomic_DNA"/>
</dbReference>
<keyword evidence="4 8" id="KW-0808">Transferase</keyword>